<gene>
    <name evidence="2" type="ORF">DIT97_23060</name>
</gene>
<dbReference type="EMBL" id="DQAY01000136">
    <property type="protein sequence ID" value="HCO25758.1"/>
    <property type="molecule type" value="Genomic_DNA"/>
</dbReference>
<evidence type="ECO:0000313" key="2">
    <source>
        <dbReference type="EMBL" id="HCO25758.1"/>
    </source>
</evidence>
<reference evidence="2 3" key="1">
    <citation type="journal article" date="2018" name="Nat. Biotechnol.">
        <title>A standardized bacterial taxonomy based on genome phylogeny substantially revises the tree of life.</title>
        <authorList>
            <person name="Parks D.H."/>
            <person name="Chuvochina M."/>
            <person name="Waite D.W."/>
            <person name="Rinke C."/>
            <person name="Skarshewski A."/>
            <person name="Chaumeil P.A."/>
            <person name="Hugenholtz P."/>
        </authorList>
    </citation>
    <scope>NUCLEOTIDE SEQUENCE [LARGE SCALE GENOMIC DNA]</scope>
    <source>
        <strain evidence="2">UBA9375</strain>
    </source>
</reference>
<organism evidence="2 3">
    <name type="scientific">Gimesia maris</name>
    <dbReference type="NCBI Taxonomy" id="122"/>
    <lineage>
        <taxon>Bacteria</taxon>
        <taxon>Pseudomonadati</taxon>
        <taxon>Planctomycetota</taxon>
        <taxon>Planctomycetia</taxon>
        <taxon>Planctomycetales</taxon>
        <taxon>Planctomycetaceae</taxon>
        <taxon>Gimesia</taxon>
    </lineage>
</organism>
<feature type="chain" id="PRO_5017628347" evidence="1">
    <location>
        <begin position="23"/>
        <end position="307"/>
    </location>
</feature>
<name>A0A3D3RCC4_9PLAN</name>
<dbReference type="Proteomes" id="UP000263642">
    <property type="component" value="Unassembled WGS sequence"/>
</dbReference>
<keyword evidence="1" id="KW-0732">Signal</keyword>
<comment type="caution">
    <text evidence="2">The sequence shown here is derived from an EMBL/GenBank/DDBJ whole genome shotgun (WGS) entry which is preliminary data.</text>
</comment>
<evidence type="ECO:0000256" key="1">
    <source>
        <dbReference type="SAM" id="SignalP"/>
    </source>
</evidence>
<feature type="signal peptide" evidence="1">
    <location>
        <begin position="1"/>
        <end position="22"/>
    </location>
</feature>
<sequence>MNQLLSAAWLTITVLSAFPVSAANPETTDTPERLYADGVPETGFLTLKTDNYTVPLDAASGWTIEKMLYHDYEFGLNNGHYGTVLRPKGEQWWGTGHKEGGREVVHQIKLIVDGKEIPITKTDETVTGTRIEFIKESTIWKFKVRAEIILTNSEIYERTQMVAQEDVDLDLLYYFMHCFPPTSTEWMAQLPDGTIETGPLSHSKKMAISKNTTWVAQFNPEQQLSSLCYTPRVITGEGSTSMIWDLDRYHKYYLRHNNGQSFKKGDQLDFTVIVKAVPDETGNWQATKKAVTELMKSFPAEKQTGEK</sequence>
<protein>
    <submittedName>
        <fullName evidence="2">Uncharacterized protein</fullName>
    </submittedName>
</protein>
<evidence type="ECO:0000313" key="3">
    <source>
        <dbReference type="Proteomes" id="UP000263642"/>
    </source>
</evidence>
<proteinExistence type="predicted"/>
<dbReference type="AlphaFoldDB" id="A0A3D3RCC4"/>
<accession>A0A3D3RCC4</accession>